<dbReference type="SUPFAM" id="SSF57667">
    <property type="entry name" value="beta-beta-alpha zinc fingers"/>
    <property type="match status" value="5"/>
</dbReference>
<dbReference type="InterPro" id="IPR013087">
    <property type="entry name" value="Znf_C2H2_type"/>
</dbReference>
<feature type="domain" description="C2H2-type" evidence="10">
    <location>
        <begin position="815"/>
        <end position="843"/>
    </location>
</feature>
<evidence type="ECO:0000259" key="10">
    <source>
        <dbReference type="PROSITE" id="PS50157"/>
    </source>
</evidence>
<evidence type="ECO:0000256" key="7">
    <source>
        <dbReference type="ARBA" id="ARBA00023242"/>
    </source>
</evidence>
<keyword evidence="4 8" id="KW-0863">Zinc-finger</keyword>
<evidence type="ECO:0000256" key="1">
    <source>
        <dbReference type="ARBA" id="ARBA00004123"/>
    </source>
</evidence>
<dbReference type="InterPro" id="IPR006612">
    <property type="entry name" value="THAP_Znf"/>
</dbReference>
<dbReference type="SUPFAM" id="SSF57716">
    <property type="entry name" value="Glucocorticoid receptor-like (DNA-binding domain)"/>
    <property type="match status" value="1"/>
</dbReference>
<dbReference type="GO" id="GO:0008270">
    <property type="term" value="F:zinc ion binding"/>
    <property type="evidence" value="ECO:0007669"/>
    <property type="project" value="UniProtKB-KW"/>
</dbReference>
<feature type="domain" description="C2H2-type" evidence="10">
    <location>
        <begin position="696"/>
        <end position="723"/>
    </location>
</feature>
<dbReference type="SMART" id="SM00980">
    <property type="entry name" value="THAP"/>
    <property type="match status" value="1"/>
</dbReference>
<feature type="domain" description="C2H2-type" evidence="10">
    <location>
        <begin position="667"/>
        <end position="695"/>
    </location>
</feature>
<dbReference type="PANTHER" id="PTHR24376">
    <property type="entry name" value="ZINC FINGER PROTEIN"/>
    <property type="match status" value="1"/>
</dbReference>
<feature type="domain" description="C2H2-type" evidence="10">
    <location>
        <begin position="464"/>
        <end position="497"/>
    </location>
</feature>
<dbReference type="RefSeq" id="XP_040565902.1">
    <property type="nucleotide sequence ID" value="XM_040709968.2"/>
</dbReference>
<dbReference type="GeneID" id="121115816"/>
<keyword evidence="6 9" id="KW-0238">DNA-binding</keyword>
<feature type="domain" description="C2H2-type" evidence="10">
    <location>
        <begin position="628"/>
        <end position="656"/>
    </location>
</feature>
<dbReference type="GO" id="GO:0005634">
    <property type="term" value="C:nucleus"/>
    <property type="evidence" value="ECO:0007669"/>
    <property type="project" value="UniProtKB-SubCell"/>
</dbReference>
<feature type="domain" description="C2H2-type" evidence="10">
    <location>
        <begin position="537"/>
        <end position="565"/>
    </location>
</feature>
<dbReference type="PANTHER" id="PTHR24376:SF243">
    <property type="entry name" value="C2H2-TYPE DOMAIN-CONTAINING PROTEIN"/>
    <property type="match status" value="1"/>
</dbReference>
<dbReference type="OrthoDB" id="5803930at2759"/>
<evidence type="ECO:0000256" key="4">
    <source>
        <dbReference type="ARBA" id="ARBA00022771"/>
    </source>
</evidence>
<dbReference type="GO" id="GO:0001228">
    <property type="term" value="F:DNA-binding transcription activator activity, RNA polymerase II-specific"/>
    <property type="evidence" value="ECO:0007669"/>
    <property type="project" value="TreeGrafter"/>
</dbReference>
<feature type="domain" description="C2H2-type" evidence="10">
    <location>
        <begin position="786"/>
        <end position="814"/>
    </location>
</feature>
<reference evidence="12" key="1">
    <citation type="submission" date="2014-05" db="EMBL/GenBank/DDBJ databases">
        <authorList>
            <person name="Chronopoulou M."/>
        </authorList>
    </citation>
    <scope>NUCLEOTIDE SEQUENCE</scope>
    <source>
        <tissue evidence="12">Whole organism</tissue>
    </source>
</reference>
<evidence type="ECO:0000256" key="5">
    <source>
        <dbReference type="ARBA" id="ARBA00022833"/>
    </source>
</evidence>
<protein>
    <submittedName>
        <fullName evidence="12">Zinc finger protein 709like [Monodelphis domestica]</fullName>
    </submittedName>
</protein>
<dbReference type="PROSITE" id="PS00028">
    <property type="entry name" value="ZINC_FINGER_C2H2_1"/>
    <property type="match status" value="12"/>
</dbReference>
<evidence type="ECO:0000256" key="6">
    <source>
        <dbReference type="ARBA" id="ARBA00023125"/>
    </source>
</evidence>
<dbReference type="PROSITE" id="PS50157">
    <property type="entry name" value="ZINC_FINGER_C2H2_2"/>
    <property type="match status" value="11"/>
</dbReference>
<sequence length="849" mass="98823">MALRCAVPNCGSRYKKDQGILIYPFPENEIIKFKWILKIPRQRRDIGPETGVCSLHFLQRDINSDNELLAHAIPSVFENLSPKKHLLNSLFDLVEQINTDSSFIPPNVLKLSKPQYIVFYKVHFDPKSIAEMEFTLYIHNDLTFNVYHKFSDLKNIPLPNYKFFNLTEIRDLLFALNSIQYSPSSEELSLKKPIELIRGVDCESMEERLKVDFLLEQLEMLSCAPHERQFSLNTLTSANIWKNRCSTVYEMLCNYLTLPDICLDDIQDEVRDFSRSYLKGARFSDNDKFKEEMANKISRDSFPYGDLIGETFQKLWVGDIEEYETELCLIAFVLLNELCAFHVGSSSENYEMEVIPSPEDCEEKEVKEEKGNCVDSLISEGDYNNDCKEPIVLDDDEDYIPPNKKESNNHLPPDISFECCFCQTVIYTQDDVFIHCKSMHVGRAVVIKVKDGPAIKYMGSLTEFTCGECRKEIHSVNDLNNHIAGHIIDYKHRKTKPKESRLKNQYRSCLMCSCVFETFFALKKHNEIEHPSEGSLYECQKCGEVFNQCSTYLRHKMYSHTKKREKSIKVHKCVTCHKVFRFKSSLDKHNINVHKSQPYVCTLCGKQFGKDRYLVKHKARVHPQSLDFVCNICGKKCATNEYLRYHIKVRHSESLPYSKHSNNPEKYQCHLCDKSYMNKTFLTNHIDVIHNGLKLFCCQICGKTCSSAHNLKLHENLHEESKEKCICEFCGNEFSSKLTLRHHTALIHKDQEELKLLECEECGKTFRISKDLRAHIKVVHKQIKDFKCDICDKAFSFRTHLKRHKQTIHDESCEYKCHVCSVLFFQKPSLRKHLEKVHNINSTTSSNSL</sequence>
<dbReference type="SMART" id="SM00355">
    <property type="entry name" value="ZnF_C2H2"/>
    <property type="match status" value="13"/>
</dbReference>
<dbReference type="KEGG" id="lsm:121115816"/>
<keyword evidence="7" id="KW-0539">Nucleus</keyword>
<dbReference type="Pfam" id="PF00096">
    <property type="entry name" value="zf-C2H2"/>
    <property type="match status" value="4"/>
</dbReference>
<evidence type="ECO:0000256" key="9">
    <source>
        <dbReference type="PROSITE-ProRule" id="PRU00309"/>
    </source>
</evidence>
<feature type="domain" description="C2H2-type" evidence="10">
    <location>
        <begin position="757"/>
        <end position="785"/>
    </location>
</feature>
<comment type="subcellular location">
    <subcellularLocation>
        <location evidence="1">Nucleus</location>
    </subcellularLocation>
</comment>
<evidence type="ECO:0000313" key="12">
    <source>
        <dbReference type="EMBL" id="CDW48766.1"/>
    </source>
</evidence>
<feature type="domain" description="C2H2-type" evidence="10">
    <location>
        <begin position="725"/>
        <end position="753"/>
    </location>
</feature>
<keyword evidence="3" id="KW-0677">Repeat</keyword>
<proteinExistence type="predicted"/>
<evidence type="ECO:0000256" key="2">
    <source>
        <dbReference type="ARBA" id="ARBA00022723"/>
    </source>
</evidence>
<name>A0A0K2VFR0_LEPSM</name>
<dbReference type="PROSITE" id="PS50950">
    <property type="entry name" value="ZF_THAP"/>
    <property type="match status" value="1"/>
</dbReference>
<keyword evidence="5" id="KW-0862">Zinc</keyword>
<accession>A0A0K2VFR0</accession>
<keyword evidence="2" id="KW-0479">Metal-binding</keyword>
<dbReference type="AlphaFoldDB" id="A0A0K2VFR0"/>
<dbReference type="Gene3D" id="3.30.160.60">
    <property type="entry name" value="Classic Zinc Finger"/>
    <property type="match status" value="6"/>
</dbReference>
<feature type="domain" description="THAP-type" evidence="11">
    <location>
        <begin position="1"/>
        <end position="77"/>
    </location>
</feature>
<feature type="domain" description="C2H2-type" evidence="10">
    <location>
        <begin position="571"/>
        <end position="599"/>
    </location>
</feature>
<organism evidence="12">
    <name type="scientific">Lepeophtheirus salmonis</name>
    <name type="common">Salmon louse</name>
    <name type="synonym">Caligus salmonis</name>
    <dbReference type="NCBI Taxonomy" id="72036"/>
    <lineage>
        <taxon>Eukaryota</taxon>
        <taxon>Metazoa</taxon>
        <taxon>Ecdysozoa</taxon>
        <taxon>Arthropoda</taxon>
        <taxon>Crustacea</taxon>
        <taxon>Multicrustacea</taxon>
        <taxon>Hexanauplia</taxon>
        <taxon>Copepoda</taxon>
        <taxon>Siphonostomatoida</taxon>
        <taxon>Caligidae</taxon>
        <taxon>Lepeophtheirus</taxon>
    </lineage>
</organism>
<evidence type="ECO:0000259" key="11">
    <source>
        <dbReference type="PROSITE" id="PS50950"/>
    </source>
</evidence>
<dbReference type="InterPro" id="IPR036236">
    <property type="entry name" value="Znf_C2H2_sf"/>
</dbReference>
<dbReference type="GO" id="GO:0000978">
    <property type="term" value="F:RNA polymerase II cis-regulatory region sequence-specific DNA binding"/>
    <property type="evidence" value="ECO:0007669"/>
    <property type="project" value="TreeGrafter"/>
</dbReference>
<evidence type="ECO:0000256" key="8">
    <source>
        <dbReference type="PROSITE-ProRule" id="PRU00042"/>
    </source>
</evidence>
<feature type="domain" description="C2H2-type" evidence="10">
    <location>
        <begin position="599"/>
        <end position="622"/>
    </location>
</feature>
<dbReference type="EMBL" id="HACA01031405">
    <property type="protein sequence ID" value="CDW48766.1"/>
    <property type="molecule type" value="Transcribed_RNA"/>
</dbReference>
<evidence type="ECO:0000256" key="3">
    <source>
        <dbReference type="ARBA" id="ARBA00022737"/>
    </source>
</evidence>